<evidence type="ECO:0000259" key="1">
    <source>
        <dbReference type="Pfam" id="PF00534"/>
    </source>
</evidence>
<dbReference type="Pfam" id="PF13439">
    <property type="entry name" value="Glyco_transf_4"/>
    <property type="match status" value="1"/>
</dbReference>
<dbReference type="InterPro" id="IPR001296">
    <property type="entry name" value="Glyco_trans_1"/>
</dbReference>
<evidence type="ECO:0000259" key="2">
    <source>
        <dbReference type="Pfam" id="PF13439"/>
    </source>
</evidence>
<dbReference type="InterPro" id="IPR028098">
    <property type="entry name" value="Glyco_trans_4-like_N"/>
</dbReference>
<dbReference type="SUPFAM" id="SSF53756">
    <property type="entry name" value="UDP-Glycosyltransferase/glycogen phosphorylase"/>
    <property type="match status" value="1"/>
</dbReference>
<reference evidence="3 4" key="1">
    <citation type="submission" date="2019-07" db="EMBL/GenBank/DDBJ databases">
        <title>Insights of Desulfuromonas acetexigens electromicrobiology.</title>
        <authorList>
            <person name="Katuri K."/>
            <person name="Sapireddy V."/>
            <person name="Shaw D.R."/>
            <person name="Saikaly P."/>
        </authorList>
    </citation>
    <scope>NUCLEOTIDE SEQUENCE [LARGE SCALE GENOMIC DNA]</scope>
    <source>
        <strain evidence="3 4">2873</strain>
    </source>
</reference>
<gene>
    <name evidence="3" type="ORF">FL622_04585</name>
</gene>
<accession>A0A550JJG6</accession>
<dbReference type="RefSeq" id="WP_092056312.1">
    <property type="nucleotide sequence ID" value="NZ_FOJJ01000012.1"/>
</dbReference>
<evidence type="ECO:0000313" key="3">
    <source>
        <dbReference type="EMBL" id="TRO83366.1"/>
    </source>
</evidence>
<feature type="domain" description="Glycosyltransferase subfamily 4-like N-terminal" evidence="2">
    <location>
        <begin position="43"/>
        <end position="200"/>
    </location>
</feature>
<dbReference type="OrthoDB" id="5490278at2"/>
<dbReference type="EMBL" id="VJVV01000002">
    <property type="protein sequence ID" value="TRO83366.1"/>
    <property type="molecule type" value="Genomic_DNA"/>
</dbReference>
<dbReference type="PANTHER" id="PTHR12526:SF636">
    <property type="entry name" value="BLL3647 PROTEIN"/>
    <property type="match status" value="1"/>
</dbReference>
<dbReference type="Gene3D" id="3.40.50.2000">
    <property type="entry name" value="Glycogen Phosphorylase B"/>
    <property type="match status" value="2"/>
</dbReference>
<dbReference type="AlphaFoldDB" id="A0A550JJG6"/>
<dbReference type="Proteomes" id="UP000317155">
    <property type="component" value="Unassembled WGS sequence"/>
</dbReference>
<protein>
    <submittedName>
        <fullName evidence="3">Glycosyltransferase</fullName>
    </submittedName>
</protein>
<keyword evidence="4" id="KW-1185">Reference proteome</keyword>
<proteinExistence type="predicted"/>
<dbReference type="PANTHER" id="PTHR12526">
    <property type="entry name" value="GLYCOSYLTRANSFERASE"/>
    <property type="match status" value="1"/>
</dbReference>
<dbReference type="GO" id="GO:0016757">
    <property type="term" value="F:glycosyltransferase activity"/>
    <property type="evidence" value="ECO:0007669"/>
    <property type="project" value="InterPro"/>
</dbReference>
<dbReference type="Pfam" id="PF00534">
    <property type="entry name" value="Glycos_transf_1"/>
    <property type="match status" value="1"/>
</dbReference>
<sequence>MLRPYMAETVKRHRCAPVIPNHEDFALSSRPIHIMHVLGNFGMGGAEMGVARLVQGLSGEEMRHSLAILGADRSLLDELRLELPCHALGIRGRSYMAFRPLAELFRRERVDIVHVNNLAPWPDAALAAKLAGCRCVETFHGVEQGLIQFSLPRKLFLRGVFRLSARVTAVADEAAELLTTLTGIPRAAVDVIANGIDTERFAPVASPEARRALRRDKGLPEEGLLLGCVAALRPVKNHRGLLRAFAQAVTGTAAAAHLVLVGDGELAGELRELAETLGIAERVLFLGRRADVAELLPCFDAFVLNSDTEGLSYAVLEAMACGLPLIATAVGGNVRLVRDGRQGLLVPVGDGDALAAALARVLAEPDSLAAMGREARIMVDTEYGMTAMLARYHNLYRELAG</sequence>
<name>A0A550JJG6_9BACT</name>
<feature type="domain" description="Glycosyl transferase family 1" evidence="1">
    <location>
        <begin position="211"/>
        <end position="376"/>
    </location>
</feature>
<organism evidence="3 4">
    <name type="scientific">Trichloromonas acetexigens</name>
    <dbReference type="NCBI Taxonomy" id="38815"/>
    <lineage>
        <taxon>Bacteria</taxon>
        <taxon>Pseudomonadati</taxon>
        <taxon>Thermodesulfobacteriota</taxon>
        <taxon>Desulfuromonadia</taxon>
        <taxon>Desulfuromonadales</taxon>
        <taxon>Trichloromonadaceae</taxon>
        <taxon>Trichloromonas</taxon>
    </lineage>
</organism>
<keyword evidence="3" id="KW-0808">Transferase</keyword>
<comment type="caution">
    <text evidence="3">The sequence shown here is derived from an EMBL/GenBank/DDBJ whole genome shotgun (WGS) entry which is preliminary data.</text>
</comment>
<evidence type="ECO:0000313" key="4">
    <source>
        <dbReference type="Proteomes" id="UP000317155"/>
    </source>
</evidence>